<dbReference type="SMART" id="SM00244">
    <property type="entry name" value="PHB"/>
    <property type="match status" value="1"/>
</dbReference>
<evidence type="ECO:0000313" key="4">
    <source>
        <dbReference type="EMBL" id="KZN20849.1"/>
    </source>
</evidence>
<evidence type="ECO:0000259" key="3">
    <source>
        <dbReference type="SMART" id="SM00244"/>
    </source>
</evidence>
<dbReference type="InterPro" id="IPR050710">
    <property type="entry name" value="Band7/mec-2_domain"/>
</dbReference>
<dbReference type="PRINTS" id="PR00721">
    <property type="entry name" value="STOMATIN"/>
</dbReference>
<reference evidence="4 5" key="2">
    <citation type="journal article" date="2018" name="Nature">
        <title>Mutant phenotypes for thousands of bacterial genes of unknown function.</title>
        <authorList>
            <person name="Price M.N."/>
            <person name="Wetmore K.M."/>
            <person name="Waters R.J."/>
            <person name="Callaghan M."/>
            <person name="Ray J."/>
            <person name="Liu H."/>
            <person name="Kuehl J.V."/>
            <person name="Melnyk R.A."/>
            <person name="Lamson J.S."/>
            <person name="Suh Y."/>
            <person name="Carlson H.K."/>
            <person name="Esquivel Z."/>
            <person name="Sadeeshkumar H."/>
            <person name="Chakraborty R."/>
            <person name="Zane G.M."/>
            <person name="Rubin B.E."/>
            <person name="Wall J.D."/>
            <person name="Visel A."/>
            <person name="Bristow J."/>
            <person name="Blow M.J."/>
            <person name="Arkin A.P."/>
            <person name="Deutschbauer A.M."/>
        </authorList>
    </citation>
    <scope>NUCLEOTIDE SEQUENCE [LARGE SCALE GENOMIC DNA]</scope>
    <source>
        <strain evidence="4 5">FW300-N1B4</strain>
    </source>
</reference>
<evidence type="ECO:0000256" key="2">
    <source>
        <dbReference type="ARBA" id="ARBA00008164"/>
    </source>
</evidence>
<proteinExistence type="inferred from homology"/>
<reference evidence="5" key="1">
    <citation type="submission" date="2016-03" db="EMBL/GenBank/DDBJ databases">
        <authorList>
            <person name="Ray J."/>
            <person name="Price M."/>
            <person name="Deutschbauer A."/>
        </authorList>
    </citation>
    <scope>NUCLEOTIDE SEQUENCE [LARGE SCALE GENOMIC DNA]</scope>
    <source>
        <strain evidence="5">FW300-N1B4</strain>
    </source>
</reference>
<dbReference type="PANTHER" id="PTHR43327:SF10">
    <property type="entry name" value="STOMATIN-LIKE PROTEIN 2, MITOCHONDRIAL"/>
    <property type="match status" value="1"/>
</dbReference>
<feature type="domain" description="Band 7" evidence="3">
    <location>
        <begin position="20"/>
        <end position="178"/>
    </location>
</feature>
<dbReference type="InterPro" id="IPR001107">
    <property type="entry name" value="Band_7"/>
</dbReference>
<dbReference type="EMBL" id="LUKJ01000002">
    <property type="protein sequence ID" value="KZN20849.1"/>
    <property type="molecule type" value="Genomic_DNA"/>
</dbReference>
<comment type="subcellular location">
    <subcellularLocation>
        <location evidence="1">Membrane</location>
        <topology evidence="1">Single-pass membrane protein</topology>
    </subcellularLocation>
</comment>
<dbReference type="SUPFAM" id="SSF117892">
    <property type="entry name" value="Band 7/SPFH domain"/>
    <property type="match status" value="1"/>
</dbReference>
<evidence type="ECO:0000313" key="5">
    <source>
        <dbReference type="Proteomes" id="UP000076489"/>
    </source>
</evidence>
<dbReference type="Proteomes" id="UP000076489">
    <property type="component" value="Unassembled WGS sequence"/>
</dbReference>
<dbReference type="RefSeq" id="WP_063340543.1">
    <property type="nucleotide sequence ID" value="NZ_LUKJ01000002.1"/>
</dbReference>
<dbReference type="InterPro" id="IPR001972">
    <property type="entry name" value="Stomatin_HflK_fam"/>
</dbReference>
<dbReference type="Pfam" id="PF01145">
    <property type="entry name" value="Band_7"/>
    <property type="match status" value="1"/>
</dbReference>
<comment type="caution">
    <text evidence="4">The sequence shown here is derived from an EMBL/GenBank/DDBJ whole genome shotgun (WGS) entry which is preliminary data.</text>
</comment>
<dbReference type="Gene3D" id="3.30.479.30">
    <property type="entry name" value="Band 7 domain"/>
    <property type="match status" value="1"/>
</dbReference>
<gene>
    <name evidence="4" type="ORF">A1D17_02855</name>
</gene>
<dbReference type="GO" id="GO:0005886">
    <property type="term" value="C:plasma membrane"/>
    <property type="evidence" value="ECO:0007669"/>
    <property type="project" value="UniProtKB-ARBA"/>
</dbReference>
<dbReference type="InterPro" id="IPR036013">
    <property type="entry name" value="Band_7/SPFH_dom_sf"/>
</dbReference>
<accession>A0A161XN50</accession>
<sequence>MTGMILAGVVVLFALITLSQGVRIVPQGEEWLVERLGRYSSTLKPGLSVIIPFVDSVAYRFPTKDIILDVQQQEIITKDNAVILANALAFAKVIDPQKAAYGVHDYQFAVSSLVMTSLRAIVGKMDLNEALSSRDEIKANLREAMQEQTADWGITIRSVEIQDIKPSELMQHAMEGVAAAERERKADVTRAEGKKQAAILEAEARQLSAAEDAKATVSLAKASAEAIGLVKDAIGSDVASSTYLLGERYISALESMATSSNTKLVLLPADIKDAVRGLLGAAKS</sequence>
<organism evidence="4 5">
    <name type="scientific">Pseudomonas fluorescens</name>
    <dbReference type="NCBI Taxonomy" id="294"/>
    <lineage>
        <taxon>Bacteria</taxon>
        <taxon>Pseudomonadati</taxon>
        <taxon>Pseudomonadota</taxon>
        <taxon>Gammaproteobacteria</taxon>
        <taxon>Pseudomonadales</taxon>
        <taxon>Pseudomonadaceae</taxon>
        <taxon>Pseudomonas</taxon>
    </lineage>
</organism>
<name>A0A161XN50_PSEFL</name>
<dbReference type="OrthoDB" id="9809197at2"/>
<dbReference type="CDD" id="cd08829">
    <property type="entry name" value="SPFH_paraslipin"/>
    <property type="match status" value="1"/>
</dbReference>
<comment type="similarity">
    <text evidence="2">Belongs to the band 7/mec-2 family.</text>
</comment>
<dbReference type="PANTHER" id="PTHR43327">
    <property type="entry name" value="STOMATIN-LIKE PROTEIN 2, MITOCHONDRIAL"/>
    <property type="match status" value="1"/>
</dbReference>
<evidence type="ECO:0000256" key="1">
    <source>
        <dbReference type="ARBA" id="ARBA00004167"/>
    </source>
</evidence>
<protein>
    <recommendedName>
        <fullName evidence="3">Band 7 domain-containing protein</fullName>
    </recommendedName>
</protein>
<dbReference type="GO" id="GO:0098552">
    <property type="term" value="C:side of membrane"/>
    <property type="evidence" value="ECO:0007669"/>
    <property type="project" value="UniProtKB-ARBA"/>
</dbReference>
<dbReference type="FunFam" id="3.30.479.30:FF:000004">
    <property type="entry name" value="Putative membrane protease family, stomatin"/>
    <property type="match status" value="1"/>
</dbReference>
<dbReference type="AlphaFoldDB" id="A0A161XN50"/>